<comment type="caution">
    <text evidence="2">The sequence shown here is derived from an EMBL/GenBank/DDBJ whole genome shotgun (WGS) entry which is preliminary data.</text>
</comment>
<reference evidence="2 3" key="1">
    <citation type="journal article" date="2006" name="Int. J. Syst. Evol. Microbiol.">
        <title>Myroides pelagicus sp. nov., isolated from seawater in Thailand.</title>
        <authorList>
            <person name="Yoon J."/>
            <person name="Maneerat S."/>
            <person name="Kawai F."/>
            <person name="Yokota A."/>
        </authorList>
    </citation>
    <scope>NUCLEOTIDE SEQUENCE [LARGE SCALE GENOMIC DNA]</scope>
    <source>
        <strain evidence="2 3">SM1T</strain>
    </source>
</reference>
<dbReference type="InterPro" id="IPR001509">
    <property type="entry name" value="Epimerase_deHydtase"/>
</dbReference>
<evidence type="ECO:0000313" key="3">
    <source>
        <dbReference type="Proteomes" id="UP000488936"/>
    </source>
</evidence>
<dbReference type="GO" id="GO:0005737">
    <property type="term" value="C:cytoplasm"/>
    <property type="evidence" value="ECO:0007669"/>
    <property type="project" value="TreeGrafter"/>
</dbReference>
<dbReference type="AlphaFoldDB" id="A0A7K1GNS0"/>
<name>A0A7K1GNS0_9FLAO</name>
<keyword evidence="3" id="KW-1185">Reference proteome</keyword>
<dbReference type="Gene3D" id="3.40.50.720">
    <property type="entry name" value="NAD(P)-binding Rossmann-like Domain"/>
    <property type="match status" value="1"/>
</dbReference>
<dbReference type="EMBL" id="WMJY01000028">
    <property type="protein sequence ID" value="MTH30486.1"/>
    <property type="molecule type" value="Genomic_DNA"/>
</dbReference>
<dbReference type="RefSeq" id="WP_155036471.1">
    <property type="nucleotide sequence ID" value="NZ_JAYMMG010000006.1"/>
</dbReference>
<dbReference type="OrthoDB" id="9803111at2"/>
<protein>
    <submittedName>
        <fullName evidence="2">NAD-dependent epimerase/dehydratase family protein</fullName>
    </submittedName>
</protein>
<evidence type="ECO:0000259" key="1">
    <source>
        <dbReference type="Pfam" id="PF01370"/>
    </source>
</evidence>
<proteinExistence type="predicted"/>
<dbReference type="InterPro" id="IPR051783">
    <property type="entry name" value="NAD(P)-dependent_oxidoreduct"/>
</dbReference>
<dbReference type="GO" id="GO:0004029">
    <property type="term" value="F:aldehyde dehydrogenase (NAD+) activity"/>
    <property type="evidence" value="ECO:0007669"/>
    <property type="project" value="TreeGrafter"/>
</dbReference>
<organism evidence="2 3">
    <name type="scientific">Myroides pelagicus</name>
    <dbReference type="NCBI Taxonomy" id="270914"/>
    <lineage>
        <taxon>Bacteria</taxon>
        <taxon>Pseudomonadati</taxon>
        <taxon>Bacteroidota</taxon>
        <taxon>Flavobacteriia</taxon>
        <taxon>Flavobacteriales</taxon>
        <taxon>Flavobacteriaceae</taxon>
        <taxon>Myroides</taxon>
    </lineage>
</organism>
<dbReference type="InterPro" id="IPR036291">
    <property type="entry name" value="NAD(P)-bd_dom_sf"/>
</dbReference>
<dbReference type="PANTHER" id="PTHR48079">
    <property type="entry name" value="PROTEIN YEEZ"/>
    <property type="match status" value="1"/>
</dbReference>
<dbReference type="SUPFAM" id="SSF51735">
    <property type="entry name" value="NAD(P)-binding Rossmann-fold domains"/>
    <property type="match status" value="1"/>
</dbReference>
<dbReference type="Proteomes" id="UP000488936">
    <property type="component" value="Unassembled WGS sequence"/>
</dbReference>
<feature type="domain" description="NAD-dependent epimerase/dehydratase" evidence="1">
    <location>
        <begin position="4"/>
        <end position="225"/>
    </location>
</feature>
<accession>A0A7K1GNS0</accession>
<evidence type="ECO:0000313" key="2">
    <source>
        <dbReference type="EMBL" id="MTH30486.1"/>
    </source>
</evidence>
<gene>
    <name evidence="2" type="ORF">GJV77_11315</name>
</gene>
<sequence length="320" mass="36012">MKNVFITGITGLLGTNLALDLLAKGYTVKALLRNKKSYTLIDHHNLELIQGNLFDILDQHLTQVDVCIHIAAETAQHYTDYERYQRINVEASKHLQESCIRTGVKKFVFISSANSLGFGTLTNPGDQYTPLKKPFTDSFYAQSKREAEVCLLKNTDKIHTIILNPTFMLGPYDRKPSSGKIILMAWKKKIIFSPPGGKNFVNVKDVVKAINNSLLSGRNGEKYLIANENLSYHTFFTKLNTLTNQSPIIVNIPKPLLISIGYLGDLLRKLGVQTSLSSTNMKILCIGNYYDNAKSIKELKVQYQPIDFGIIQAIEYFKTN</sequence>
<dbReference type="PANTHER" id="PTHR48079:SF6">
    <property type="entry name" value="NAD(P)-BINDING DOMAIN-CONTAINING PROTEIN-RELATED"/>
    <property type="match status" value="1"/>
</dbReference>
<dbReference type="Pfam" id="PF01370">
    <property type="entry name" value="Epimerase"/>
    <property type="match status" value="1"/>
</dbReference>